<keyword evidence="5" id="KW-1185">Reference proteome</keyword>
<dbReference type="Proteomes" id="UP001523219">
    <property type="component" value="Unassembled WGS sequence"/>
</dbReference>
<evidence type="ECO:0000313" key="5">
    <source>
        <dbReference type="Proteomes" id="UP001523219"/>
    </source>
</evidence>
<evidence type="ECO:0000256" key="2">
    <source>
        <dbReference type="SAM" id="MobiDB-lite"/>
    </source>
</evidence>
<dbReference type="Pfam" id="PF13432">
    <property type="entry name" value="TPR_16"/>
    <property type="match status" value="2"/>
</dbReference>
<feature type="chain" id="PRO_5045091506" evidence="3">
    <location>
        <begin position="25"/>
        <end position="204"/>
    </location>
</feature>
<dbReference type="InterPro" id="IPR019734">
    <property type="entry name" value="TPR_rpt"/>
</dbReference>
<dbReference type="InterPro" id="IPR011990">
    <property type="entry name" value="TPR-like_helical_dom_sf"/>
</dbReference>
<feature type="repeat" description="TPR" evidence="1">
    <location>
        <begin position="78"/>
        <end position="111"/>
    </location>
</feature>
<keyword evidence="1" id="KW-0802">TPR repeat</keyword>
<protein>
    <submittedName>
        <fullName evidence="4">Tetratricopeptide repeat protein</fullName>
    </submittedName>
</protein>
<keyword evidence="3" id="KW-0732">Signal</keyword>
<gene>
    <name evidence="4" type="ORF">NGF19_24535</name>
</gene>
<dbReference type="SMART" id="SM00028">
    <property type="entry name" value="TPR"/>
    <property type="match status" value="3"/>
</dbReference>
<feature type="region of interest" description="Disordered" evidence="2">
    <location>
        <begin position="178"/>
        <end position="204"/>
    </location>
</feature>
<dbReference type="SUPFAM" id="SSF48452">
    <property type="entry name" value="TPR-like"/>
    <property type="match status" value="1"/>
</dbReference>
<feature type="compositionally biased region" description="Polar residues" evidence="2">
    <location>
        <begin position="191"/>
        <end position="204"/>
    </location>
</feature>
<dbReference type="PANTHER" id="PTHR44395:SF1">
    <property type="entry name" value="PROTEIN O-MANNOSYL-TRANSFERASE TMTC3"/>
    <property type="match status" value="1"/>
</dbReference>
<name>A0ABT0ZK31_9ACTN</name>
<dbReference type="RefSeq" id="WP_252427462.1">
    <property type="nucleotide sequence ID" value="NZ_JAMWMR010000026.1"/>
</dbReference>
<dbReference type="PANTHER" id="PTHR44395">
    <property type="match status" value="1"/>
</dbReference>
<accession>A0ABT0ZK31</accession>
<reference evidence="4 5" key="1">
    <citation type="submission" date="2022-05" db="EMBL/GenBank/DDBJ databases">
        <title>Streptomyces sp. nov. RY43-2 isolated from soil of a peat swamp forest.</title>
        <authorList>
            <person name="Kanchanasin P."/>
            <person name="Tanasupawat S."/>
            <person name="Phongsopitanun W."/>
        </authorList>
    </citation>
    <scope>NUCLEOTIDE SEQUENCE [LARGE SCALE GENOMIC DNA]</scope>
    <source>
        <strain evidence="4 5">RY43-2</strain>
    </source>
</reference>
<dbReference type="PROSITE" id="PS50005">
    <property type="entry name" value="TPR"/>
    <property type="match status" value="2"/>
</dbReference>
<sequence>MKRRRLWAGLIGSAAMAAGVTVWATQSHSTTTPESKPASTVSKVRQADALLQQAQRIQNPKEAAGAFRRVLDLDPDNKLAWYSLGIIALRDRKATEARADFDKSLKIDPKFAPALFSEAVLLRASEPERAIDLLKRTAAANPRMAPIADLQLGALLAEKGRDDEATAAFRQAVAAEPSLASRVPERFRKSVSPSPTSSHAGSAR</sequence>
<comment type="caution">
    <text evidence="4">The sequence shown here is derived from an EMBL/GenBank/DDBJ whole genome shotgun (WGS) entry which is preliminary data.</text>
</comment>
<feature type="repeat" description="TPR" evidence="1">
    <location>
        <begin position="146"/>
        <end position="179"/>
    </location>
</feature>
<dbReference type="Gene3D" id="1.25.40.10">
    <property type="entry name" value="Tetratricopeptide repeat domain"/>
    <property type="match status" value="2"/>
</dbReference>
<feature type="signal peptide" evidence="3">
    <location>
        <begin position="1"/>
        <end position="24"/>
    </location>
</feature>
<proteinExistence type="predicted"/>
<evidence type="ECO:0000313" key="4">
    <source>
        <dbReference type="EMBL" id="MCN9243911.1"/>
    </source>
</evidence>
<dbReference type="EMBL" id="JAMWMR010000026">
    <property type="protein sequence ID" value="MCN9243911.1"/>
    <property type="molecule type" value="Genomic_DNA"/>
</dbReference>
<organism evidence="4 5">
    <name type="scientific">Streptomyces macrolidinus</name>
    <dbReference type="NCBI Taxonomy" id="2952607"/>
    <lineage>
        <taxon>Bacteria</taxon>
        <taxon>Bacillati</taxon>
        <taxon>Actinomycetota</taxon>
        <taxon>Actinomycetes</taxon>
        <taxon>Kitasatosporales</taxon>
        <taxon>Streptomycetaceae</taxon>
        <taxon>Streptomyces</taxon>
    </lineage>
</organism>
<evidence type="ECO:0000256" key="3">
    <source>
        <dbReference type="SAM" id="SignalP"/>
    </source>
</evidence>
<evidence type="ECO:0000256" key="1">
    <source>
        <dbReference type="PROSITE-ProRule" id="PRU00339"/>
    </source>
</evidence>